<evidence type="ECO:0000313" key="1">
    <source>
        <dbReference type="EMBL" id="KAF2196023.1"/>
    </source>
</evidence>
<evidence type="ECO:0000313" key="2">
    <source>
        <dbReference type="Proteomes" id="UP000799536"/>
    </source>
</evidence>
<dbReference type="OrthoDB" id="3939776at2759"/>
<accession>A0A9P4JB45</accession>
<keyword evidence="2" id="KW-1185">Reference proteome</keyword>
<gene>
    <name evidence="1" type="ORF">GQ43DRAFT_476689</name>
</gene>
<dbReference type="AlphaFoldDB" id="A0A9P4JB45"/>
<dbReference type="EMBL" id="ML994516">
    <property type="protein sequence ID" value="KAF2196023.1"/>
    <property type="molecule type" value="Genomic_DNA"/>
</dbReference>
<dbReference type="Proteomes" id="UP000799536">
    <property type="component" value="Unassembled WGS sequence"/>
</dbReference>
<sequence length="312" mass="35503">MTLVFVSLGGETYLQDIREKNSYRTPPEHHVNISLDEPQLLALQVDHLGIRNIAFGLDKDGKPKWLRDENRLAKIFVDRVSTSFTRIHIVYNPIKIRMIDIEQRDSHHPRPLLPYDLGRWNPYSIKTVREPYLPIEGYFEPSYIELSTYKPVYLSYTYKGGISGIFNESGEGREQVLLGKAIRSRTVNLLGLYRRTIPEGEIAFFQIETDNGSFLPLIPHADYEILDEKKERNEFPSKPRVWAISLVENCLGHNCGGSIGRQPVLQQTNYHDNLPTSAGRCIVDTDEIDVPMAFGQFVVDVVGTLLGAAICD</sequence>
<proteinExistence type="predicted"/>
<reference evidence="1" key="1">
    <citation type="journal article" date="2020" name="Stud. Mycol.">
        <title>101 Dothideomycetes genomes: a test case for predicting lifestyles and emergence of pathogens.</title>
        <authorList>
            <person name="Haridas S."/>
            <person name="Albert R."/>
            <person name="Binder M."/>
            <person name="Bloem J."/>
            <person name="Labutti K."/>
            <person name="Salamov A."/>
            <person name="Andreopoulos B."/>
            <person name="Baker S."/>
            <person name="Barry K."/>
            <person name="Bills G."/>
            <person name="Bluhm B."/>
            <person name="Cannon C."/>
            <person name="Castanera R."/>
            <person name="Culley D."/>
            <person name="Daum C."/>
            <person name="Ezra D."/>
            <person name="Gonzalez J."/>
            <person name="Henrissat B."/>
            <person name="Kuo A."/>
            <person name="Liang C."/>
            <person name="Lipzen A."/>
            <person name="Lutzoni F."/>
            <person name="Magnuson J."/>
            <person name="Mondo S."/>
            <person name="Nolan M."/>
            <person name="Ohm R."/>
            <person name="Pangilinan J."/>
            <person name="Park H.-J."/>
            <person name="Ramirez L."/>
            <person name="Alfaro M."/>
            <person name="Sun H."/>
            <person name="Tritt A."/>
            <person name="Yoshinaga Y."/>
            <person name="Zwiers L.-H."/>
            <person name="Turgeon B."/>
            <person name="Goodwin S."/>
            <person name="Spatafora J."/>
            <person name="Crous P."/>
            <person name="Grigoriev I."/>
        </authorList>
    </citation>
    <scope>NUCLEOTIDE SEQUENCE</scope>
    <source>
        <strain evidence="1">ATCC 74209</strain>
    </source>
</reference>
<name>A0A9P4JB45_9PLEO</name>
<protein>
    <submittedName>
        <fullName evidence="1">Uncharacterized protein</fullName>
    </submittedName>
</protein>
<organism evidence="1 2">
    <name type="scientific">Delitschia confertaspora ATCC 74209</name>
    <dbReference type="NCBI Taxonomy" id="1513339"/>
    <lineage>
        <taxon>Eukaryota</taxon>
        <taxon>Fungi</taxon>
        <taxon>Dikarya</taxon>
        <taxon>Ascomycota</taxon>
        <taxon>Pezizomycotina</taxon>
        <taxon>Dothideomycetes</taxon>
        <taxon>Pleosporomycetidae</taxon>
        <taxon>Pleosporales</taxon>
        <taxon>Delitschiaceae</taxon>
        <taxon>Delitschia</taxon>
    </lineage>
</organism>
<comment type="caution">
    <text evidence="1">The sequence shown here is derived from an EMBL/GenBank/DDBJ whole genome shotgun (WGS) entry which is preliminary data.</text>
</comment>